<sequence length="437" mass="49954">MVACSRMKNEQANWANLQLDLLTLIAKKVNFLEDFSAFRRVCRSWRSVAVKENFKGSQQLPWLMLAEENNTDYRGFVTATDGNLIGKLLLPEAKGKRCFESLGWLITLSETGDMNLLHPISQVRIPLPHVSTIPISQDCIRGCMLRNFPLIQKAVLSSCPCVSSKDNNYVLMVIHGVRGFLGFWKPGDKAWTTIETRPCAFMDITYYNDMFYAVNSVGKIFVCDVGGHDPTVAHVVGAIPYEIVRKKRSYIVESKGEVLVVVRDGYDNMDYLGDNIYEEEDEDEGKDECWGGYRARMTTEFRVFKVEVSNGEWVELQSLGDNALFVGYNASISIQAGKFQGIRPDCIYYTDDRWPVFKWFERGGKDMGIYSMEDPFKWFKQGGKDMGIYSMEDPFKWFKQGGKDMGIYSMEDRSVAPFHKGGSFSRFCPPLWVRPHF</sequence>
<name>A0ACB7XJ27_9ERIC</name>
<keyword evidence="2" id="KW-1185">Reference proteome</keyword>
<organism evidence="1 2">
    <name type="scientific">Vaccinium darrowii</name>
    <dbReference type="NCBI Taxonomy" id="229202"/>
    <lineage>
        <taxon>Eukaryota</taxon>
        <taxon>Viridiplantae</taxon>
        <taxon>Streptophyta</taxon>
        <taxon>Embryophyta</taxon>
        <taxon>Tracheophyta</taxon>
        <taxon>Spermatophyta</taxon>
        <taxon>Magnoliopsida</taxon>
        <taxon>eudicotyledons</taxon>
        <taxon>Gunneridae</taxon>
        <taxon>Pentapetalae</taxon>
        <taxon>asterids</taxon>
        <taxon>Ericales</taxon>
        <taxon>Ericaceae</taxon>
        <taxon>Vaccinioideae</taxon>
        <taxon>Vaccinieae</taxon>
        <taxon>Vaccinium</taxon>
    </lineage>
</organism>
<protein>
    <submittedName>
        <fullName evidence="1">Uncharacterized protein</fullName>
    </submittedName>
</protein>
<evidence type="ECO:0000313" key="2">
    <source>
        <dbReference type="Proteomes" id="UP000828048"/>
    </source>
</evidence>
<comment type="caution">
    <text evidence="1">The sequence shown here is derived from an EMBL/GenBank/DDBJ whole genome shotgun (WGS) entry which is preliminary data.</text>
</comment>
<evidence type="ECO:0000313" key="1">
    <source>
        <dbReference type="EMBL" id="KAH7840777.1"/>
    </source>
</evidence>
<gene>
    <name evidence="1" type="ORF">Vadar_021439</name>
</gene>
<dbReference type="EMBL" id="CM037160">
    <property type="protein sequence ID" value="KAH7840777.1"/>
    <property type="molecule type" value="Genomic_DNA"/>
</dbReference>
<proteinExistence type="predicted"/>
<reference evidence="1 2" key="1">
    <citation type="journal article" date="2021" name="Hortic Res">
        <title>High-quality reference genome and annotation aids understanding of berry development for evergreen blueberry (Vaccinium darrowii).</title>
        <authorList>
            <person name="Yu J."/>
            <person name="Hulse-Kemp A.M."/>
            <person name="Babiker E."/>
            <person name="Staton M."/>
        </authorList>
    </citation>
    <scope>NUCLEOTIDE SEQUENCE [LARGE SCALE GENOMIC DNA]</scope>
    <source>
        <strain evidence="2">cv. NJ 8807/NJ 8810</strain>
        <tissue evidence="1">Young leaf</tissue>
    </source>
</reference>
<dbReference type="Proteomes" id="UP000828048">
    <property type="component" value="Chromosome 10"/>
</dbReference>
<accession>A0ACB7XJ27</accession>